<evidence type="ECO:0000313" key="20">
    <source>
        <dbReference type="EMBL" id="CAI6345272.1"/>
    </source>
</evidence>
<evidence type="ECO:0000256" key="1">
    <source>
        <dbReference type="ARBA" id="ARBA00012493"/>
    </source>
</evidence>
<keyword evidence="5" id="KW-0479">Metal-binding</keyword>
<evidence type="ECO:0000256" key="6">
    <source>
        <dbReference type="ARBA" id="ARBA00022750"/>
    </source>
</evidence>
<keyword evidence="13" id="KW-0238">DNA-binding</keyword>
<keyword evidence="2" id="KW-0645">Protease</keyword>
<dbReference type="AlphaFoldDB" id="A0AAV0VQQ0"/>
<dbReference type="FunFam" id="3.30.70.270:FF:000020">
    <property type="entry name" value="Transposon Tf2-6 polyprotein-like Protein"/>
    <property type="match status" value="1"/>
</dbReference>
<dbReference type="Pfam" id="PF17919">
    <property type="entry name" value="RT_RNaseH_2"/>
    <property type="match status" value="1"/>
</dbReference>
<dbReference type="GO" id="GO:0004190">
    <property type="term" value="F:aspartic-type endopeptidase activity"/>
    <property type="evidence" value="ECO:0007669"/>
    <property type="project" value="UniProtKB-KW"/>
</dbReference>
<dbReference type="GO" id="GO:0004519">
    <property type="term" value="F:endonuclease activity"/>
    <property type="evidence" value="ECO:0007669"/>
    <property type="project" value="UniProtKB-KW"/>
</dbReference>
<dbReference type="GO" id="GO:0042575">
    <property type="term" value="C:DNA polymerase complex"/>
    <property type="evidence" value="ECO:0007669"/>
    <property type="project" value="UniProtKB-ARBA"/>
</dbReference>
<dbReference type="GO" id="GO:0015074">
    <property type="term" value="P:DNA integration"/>
    <property type="evidence" value="ECO:0007669"/>
    <property type="project" value="UniProtKB-KW"/>
</dbReference>
<protein>
    <recommendedName>
        <fullName evidence="1">RNA-directed DNA polymerase</fullName>
        <ecNumber evidence="1">2.7.7.49</ecNumber>
    </recommendedName>
</protein>
<evidence type="ECO:0000256" key="9">
    <source>
        <dbReference type="ARBA" id="ARBA00022842"/>
    </source>
</evidence>
<keyword evidence="4" id="KW-0540">Nuclease</keyword>
<keyword evidence="14" id="KW-0233">DNA recombination</keyword>
<dbReference type="Proteomes" id="UP001160148">
    <property type="component" value="Unassembled WGS sequence"/>
</dbReference>
<dbReference type="InterPro" id="IPR041588">
    <property type="entry name" value="Integrase_H2C2"/>
</dbReference>
<keyword evidence="3" id="KW-0548">Nucleotidyltransferase</keyword>
<dbReference type="CDD" id="cd01647">
    <property type="entry name" value="RT_LTR"/>
    <property type="match status" value="1"/>
</dbReference>
<feature type="domain" description="Integrase catalytic" evidence="17">
    <location>
        <begin position="992"/>
        <end position="1150"/>
    </location>
</feature>
<dbReference type="InterPro" id="IPR041577">
    <property type="entry name" value="RT_RNaseH_2"/>
</dbReference>
<keyword evidence="12" id="KW-0239">DNA-directed DNA polymerase</keyword>
<dbReference type="CDD" id="cd09274">
    <property type="entry name" value="RNase_HI_RT_Ty3"/>
    <property type="match status" value="1"/>
</dbReference>
<evidence type="ECO:0000256" key="14">
    <source>
        <dbReference type="ARBA" id="ARBA00023172"/>
    </source>
</evidence>
<dbReference type="PANTHER" id="PTHR37984:SF5">
    <property type="entry name" value="PROTEIN NYNRIN-LIKE"/>
    <property type="match status" value="1"/>
</dbReference>
<evidence type="ECO:0000256" key="10">
    <source>
        <dbReference type="ARBA" id="ARBA00022908"/>
    </source>
</evidence>
<dbReference type="InterPro" id="IPR050951">
    <property type="entry name" value="Retrovirus_Pol_polyprotein"/>
</dbReference>
<evidence type="ECO:0000256" key="4">
    <source>
        <dbReference type="ARBA" id="ARBA00022722"/>
    </source>
</evidence>
<dbReference type="PROSITE" id="PS50878">
    <property type="entry name" value="RT_POL"/>
    <property type="match status" value="1"/>
</dbReference>
<evidence type="ECO:0000256" key="7">
    <source>
        <dbReference type="ARBA" id="ARBA00022759"/>
    </source>
</evidence>
<dbReference type="Gene3D" id="3.30.420.10">
    <property type="entry name" value="Ribonuclease H-like superfamily/Ribonuclease H"/>
    <property type="match status" value="1"/>
</dbReference>
<evidence type="ECO:0000256" key="5">
    <source>
        <dbReference type="ARBA" id="ARBA00022723"/>
    </source>
</evidence>
<reference evidence="20 22" key="1">
    <citation type="submission" date="2023-01" db="EMBL/GenBank/DDBJ databases">
        <authorList>
            <person name="Whitehead M."/>
        </authorList>
    </citation>
    <scope>NUCLEOTIDE SEQUENCE [LARGE SCALE GENOMIC DNA]</scope>
</reference>
<keyword evidence="8" id="KW-0378">Hydrolase</keyword>
<dbReference type="SUPFAM" id="SSF53098">
    <property type="entry name" value="Ribonuclease H-like"/>
    <property type="match status" value="1"/>
</dbReference>
<dbReference type="PROSITE" id="PS51154">
    <property type="entry name" value="MACRO"/>
    <property type="match status" value="1"/>
</dbReference>
<evidence type="ECO:0000256" key="2">
    <source>
        <dbReference type="ARBA" id="ARBA00022670"/>
    </source>
</evidence>
<keyword evidence="10" id="KW-0229">DNA integration</keyword>
<evidence type="ECO:0000256" key="12">
    <source>
        <dbReference type="ARBA" id="ARBA00022932"/>
    </source>
</evidence>
<dbReference type="GO" id="GO:0006310">
    <property type="term" value="P:DNA recombination"/>
    <property type="evidence" value="ECO:0007669"/>
    <property type="project" value="UniProtKB-KW"/>
</dbReference>
<proteinExistence type="predicted"/>
<dbReference type="InterPro" id="IPR001584">
    <property type="entry name" value="Integrase_cat-core"/>
</dbReference>
<dbReference type="InterPro" id="IPR036397">
    <property type="entry name" value="RNaseH_sf"/>
</dbReference>
<dbReference type="SUPFAM" id="SSF52949">
    <property type="entry name" value="Macro domain-like"/>
    <property type="match status" value="1"/>
</dbReference>
<evidence type="ECO:0000313" key="21">
    <source>
        <dbReference type="EMBL" id="CAI6355497.1"/>
    </source>
</evidence>
<keyword evidence="22" id="KW-1185">Reference proteome</keyword>
<dbReference type="Gene3D" id="3.10.10.10">
    <property type="entry name" value="HIV Type 1 Reverse Transcriptase, subunit A, domain 1"/>
    <property type="match status" value="1"/>
</dbReference>
<organism evidence="20 22">
    <name type="scientific">Macrosiphum euphorbiae</name>
    <name type="common">potato aphid</name>
    <dbReference type="NCBI Taxonomy" id="13131"/>
    <lineage>
        <taxon>Eukaryota</taxon>
        <taxon>Metazoa</taxon>
        <taxon>Ecdysozoa</taxon>
        <taxon>Arthropoda</taxon>
        <taxon>Hexapoda</taxon>
        <taxon>Insecta</taxon>
        <taxon>Pterygota</taxon>
        <taxon>Neoptera</taxon>
        <taxon>Paraneoptera</taxon>
        <taxon>Hemiptera</taxon>
        <taxon>Sternorrhyncha</taxon>
        <taxon>Aphidomorpha</taxon>
        <taxon>Aphidoidea</taxon>
        <taxon>Aphididae</taxon>
        <taxon>Macrosiphini</taxon>
        <taxon>Macrosiphum</taxon>
    </lineage>
</organism>
<evidence type="ECO:0000259" key="16">
    <source>
        <dbReference type="PROSITE" id="PS50878"/>
    </source>
</evidence>
<evidence type="ECO:0000256" key="11">
    <source>
        <dbReference type="ARBA" id="ARBA00022918"/>
    </source>
</evidence>
<evidence type="ECO:0000259" key="18">
    <source>
        <dbReference type="PROSITE" id="PS51154"/>
    </source>
</evidence>
<evidence type="ECO:0000256" key="13">
    <source>
        <dbReference type="ARBA" id="ARBA00023125"/>
    </source>
</evidence>
<evidence type="ECO:0000256" key="3">
    <source>
        <dbReference type="ARBA" id="ARBA00022695"/>
    </source>
</evidence>
<evidence type="ECO:0000313" key="19">
    <source>
        <dbReference type="EMBL" id="CAI6343353.1"/>
    </source>
</evidence>
<keyword evidence="15" id="KW-0511">Multifunctional enzyme</keyword>
<feature type="domain" description="Reverse transcriptase" evidence="16">
    <location>
        <begin position="444"/>
        <end position="624"/>
    </location>
</feature>
<dbReference type="Pfam" id="PF17921">
    <property type="entry name" value="Integrase_H2C2"/>
    <property type="match status" value="1"/>
</dbReference>
<dbReference type="EMBL" id="CARXXK010000001">
    <property type="protein sequence ID" value="CAI6345272.1"/>
    <property type="molecule type" value="Genomic_DNA"/>
</dbReference>
<dbReference type="InterPro" id="IPR002589">
    <property type="entry name" value="Macro_dom"/>
</dbReference>
<dbReference type="InterPro" id="IPR000477">
    <property type="entry name" value="RT_dom"/>
</dbReference>
<dbReference type="EC" id="2.7.7.49" evidence="1"/>
<dbReference type="Gene3D" id="1.10.340.70">
    <property type="match status" value="1"/>
</dbReference>
<comment type="caution">
    <text evidence="20">The sequence shown here is derived from an EMBL/GenBank/DDBJ whole genome shotgun (WGS) entry which is preliminary data.</text>
</comment>
<dbReference type="Pfam" id="PF00078">
    <property type="entry name" value="RVT_1"/>
    <property type="match status" value="1"/>
</dbReference>
<dbReference type="EMBL" id="CARXXK010000002">
    <property type="protein sequence ID" value="CAI6355497.1"/>
    <property type="molecule type" value="Genomic_DNA"/>
</dbReference>
<keyword evidence="11" id="KW-0695">RNA-directed DNA polymerase</keyword>
<dbReference type="GO" id="GO:0003887">
    <property type="term" value="F:DNA-directed DNA polymerase activity"/>
    <property type="evidence" value="ECO:0007669"/>
    <property type="project" value="UniProtKB-KW"/>
</dbReference>
<evidence type="ECO:0000256" key="8">
    <source>
        <dbReference type="ARBA" id="ARBA00022801"/>
    </source>
</evidence>
<keyword evidence="12" id="KW-0808">Transferase</keyword>
<dbReference type="PANTHER" id="PTHR37984">
    <property type="entry name" value="PROTEIN CBG26694"/>
    <property type="match status" value="1"/>
</dbReference>
<dbReference type="GO" id="GO:0006508">
    <property type="term" value="P:proteolysis"/>
    <property type="evidence" value="ECO:0007669"/>
    <property type="project" value="UniProtKB-KW"/>
</dbReference>
<keyword evidence="9" id="KW-0460">Magnesium</keyword>
<feature type="domain" description="Macro" evidence="18">
    <location>
        <begin position="1"/>
        <end position="120"/>
    </location>
</feature>
<keyword evidence="6" id="KW-0064">Aspartyl protease</keyword>
<dbReference type="SUPFAM" id="SSF56672">
    <property type="entry name" value="DNA/RNA polymerases"/>
    <property type="match status" value="1"/>
</dbReference>
<accession>A0AAV0VQQ0</accession>
<dbReference type="FunFam" id="1.10.340.70:FF:000001">
    <property type="entry name" value="Retrovirus-related Pol polyprotein from transposon gypsy-like Protein"/>
    <property type="match status" value="1"/>
</dbReference>
<evidence type="ECO:0000313" key="22">
    <source>
        <dbReference type="Proteomes" id="UP001160148"/>
    </source>
</evidence>
<dbReference type="GO" id="GO:0003964">
    <property type="term" value="F:RNA-directed DNA polymerase activity"/>
    <property type="evidence" value="ECO:0007669"/>
    <property type="project" value="UniProtKB-KW"/>
</dbReference>
<dbReference type="InterPro" id="IPR043128">
    <property type="entry name" value="Rev_trsase/Diguanyl_cyclase"/>
</dbReference>
<dbReference type="GO" id="GO:0046872">
    <property type="term" value="F:metal ion binding"/>
    <property type="evidence" value="ECO:0007669"/>
    <property type="project" value="UniProtKB-KW"/>
</dbReference>
<dbReference type="GO" id="GO:0003677">
    <property type="term" value="F:DNA binding"/>
    <property type="evidence" value="ECO:0007669"/>
    <property type="project" value="UniProtKB-KW"/>
</dbReference>
<dbReference type="Gene3D" id="3.40.220.10">
    <property type="entry name" value="Leucine Aminopeptidase, subunit E, domain 1"/>
    <property type="match status" value="1"/>
</dbReference>
<dbReference type="InterPro" id="IPR043472">
    <property type="entry name" value="Macro_dom-like"/>
</dbReference>
<dbReference type="Pfam" id="PF24626">
    <property type="entry name" value="SH3_Tf2-1"/>
    <property type="match status" value="1"/>
</dbReference>
<dbReference type="FunFam" id="3.10.20.370:FF:000001">
    <property type="entry name" value="Retrovirus-related Pol polyprotein from transposon 17.6-like protein"/>
    <property type="match status" value="1"/>
</dbReference>
<dbReference type="InterPro" id="IPR056924">
    <property type="entry name" value="SH3_Tf2-1"/>
</dbReference>
<dbReference type="Gene3D" id="3.30.70.270">
    <property type="match status" value="2"/>
</dbReference>
<name>A0AAV0VQQ0_9HEMI</name>
<evidence type="ECO:0000259" key="17">
    <source>
        <dbReference type="PROSITE" id="PS50994"/>
    </source>
</evidence>
<dbReference type="PROSITE" id="PS50994">
    <property type="entry name" value="INTEGRASE"/>
    <property type="match status" value="1"/>
</dbReference>
<dbReference type="InterPro" id="IPR043502">
    <property type="entry name" value="DNA/RNA_pol_sf"/>
</dbReference>
<sequence>MNKGIANLICKVYGDTRPKLALQEINVGNTIPINSNNKTIFHLITKVLHYHKPKYEDLKSSIHNLKLEAIKLNISKIAMPTLASGLDKLNWSVVKQLLYSEFQNTNIEIHIYHKNDKNTSQNWKSKEHSDIISNIHNFLDNSNDKNETKIKVTQPEYNDQAYNIFSTFKPGENVLSDGNCGIYAVCNALNDHKINKITSILEILQLLDLNELPDYWWSDEDLAAIAHYYDHDTYIYNDDDNTGIIYGYGNRSPIVLYNINKNTHWIPGTLTTTKCNKIPKNIIHIQEMPTLISLNRNIKFKKITNDSKNTINNINKIQIVPTHNYTKINKELTDSSNTHTQKSFPKVERIDYTNLNTKQSLTDSEGTPFSISPKLSITQHNQVIQLLTEYNHIFTTDTSNIKAANIKPCEIKMKPNYKEPKFNAPHRVSPQQRQELESQIDKLLKANIVKPVVSKFAAPAFLVKKKEIGSYRLVVSYKELNDRVECDQYPLPRTADLFRALEGSKYFSSLDLNSGYFQISVEEKDQFKLAFTSVLGLLTFTRLPQGFKNSSAIFQRELNKSFSQILYKSIIIYIDDLVSYGSNFDQAIINLRVAFEIIDKTNFSLKTKKCNFFYDKIELLGHEISTIGIRPLNRNTKAITEFNRPKTIKDVRSFIGMCSYYRKHIKEFAKIAHPLTELIKIGKNKIIWLDEHEETFNKLKHYLTSKPLLLHFNDDKHVYLTIDASILGLGACIEQSDDTNTLRPVGYASRKLLDSEKTYSSTTLELLGLCFGVQYFREYLWGRKFTVFCDNISLQYYNNLKIPSARIARLTLKLLDFDFDIKYIKGKENKVADSLSRNAISNIKIMNIINDDNDALNNLYDIKTQQKNDQFCNDIIKALSNIDVPTNIRRKSRQFTLQNEILYYKRYTPPKSYNPILVIPKTLINEILKSYHDSPTGGHTGISRTIHKIQNKYYWPSLHKDTTNFIKSCDECQVNKKMSGKPIGLLHPIPITTGRPLDRITFDYLGPLVSSNKKRYILVAACNTTKYIFTKAVESATAEATAKFLIEIVSHWGCFRNFSSDRGTHFRNKLITDICSNLGINQTLSTSYSPQTQGLVEKINGVLTGSLKNYLTNGDQTKWSYFLPYITLAYNSTPQTTTKFSPFYLMHGFEPIFPIDNKIIPENVPYYLKQSLIELNKIRNKIPQQIHKAQIVQKKYHDKTHTAINYNINDLVMISFPFLEVGKSPKLGPMYRGPFKIVDKINDLNYKIKMTLNNKETVDTIHVRRLKPYYKRV</sequence>
<dbReference type="EMBL" id="CARXXK010000001">
    <property type="protein sequence ID" value="CAI6343353.1"/>
    <property type="molecule type" value="Genomic_DNA"/>
</dbReference>
<dbReference type="InterPro" id="IPR012337">
    <property type="entry name" value="RNaseH-like_sf"/>
</dbReference>
<gene>
    <name evidence="21" type="ORF">MEUPH1_LOCUS11341</name>
    <name evidence="20" type="ORF">MEUPH1_LOCUS2305</name>
    <name evidence="19" type="ORF">MEUPH1_LOCUS634</name>
</gene>
<evidence type="ECO:0000256" key="15">
    <source>
        <dbReference type="ARBA" id="ARBA00023268"/>
    </source>
</evidence>
<keyword evidence="7" id="KW-0255">Endonuclease</keyword>